<evidence type="ECO:0000256" key="7">
    <source>
        <dbReference type="SAM" id="Phobius"/>
    </source>
</evidence>
<organism evidence="8 9">
    <name type="scientific">Streptomonospora alba</name>
    <dbReference type="NCBI Taxonomy" id="183763"/>
    <lineage>
        <taxon>Bacteria</taxon>
        <taxon>Bacillati</taxon>
        <taxon>Actinomycetota</taxon>
        <taxon>Actinomycetes</taxon>
        <taxon>Streptosporangiales</taxon>
        <taxon>Nocardiopsidaceae</taxon>
        <taxon>Streptomonospora</taxon>
    </lineage>
</organism>
<comment type="similarity">
    <text evidence="2">Belongs to the DoxX family.</text>
</comment>
<feature type="transmembrane region" description="Helical" evidence="7">
    <location>
        <begin position="18"/>
        <end position="37"/>
    </location>
</feature>
<evidence type="ECO:0000313" key="9">
    <source>
        <dbReference type="Proteomes" id="UP000031675"/>
    </source>
</evidence>
<feature type="transmembrane region" description="Helical" evidence="7">
    <location>
        <begin position="105"/>
        <end position="122"/>
    </location>
</feature>
<name>A0A0C2GA52_9ACTN</name>
<reference evidence="9" key="1">
    <citation type="journal article" date="2015" name="Chem. Biol.">
        <title>Structure, bioactivity, and resistance mechanism of streptomonomicin, an unusual lasso Peptide from an understudied halophilic actinomycete.</title>
        <authorList>
            <person name="Metelev M."/>
            <person name="Tietz J.I."/>
            <person name="Melby J.O."/>
            <person name="Blair P.M."/>
            <person name="Zhu L."/>
            <person name="Livnat I."/>
            <person name="Severinov K."/>
            <person name="Mitchell D.A."/>
        </authorList>
    </citation>
    <scope>NUCLEOTIDE SEQUENCE [LARGE SCALE GENOMIC DNA]</scope>
    <source>
        <strain evidence="9">YIM 90003</strain>
    </source>
</reference>
<keyword evidence="5 7" id="KW-1133">Transmembrane helix</keyword>
<evidence type="ECO:0000256" key="3">
    <source>
        <dbReference type="ARBA" id="ARBA00022475"/>
    </source>
</evidence>
<dbReference type="Pfam" id="PF13564">
    <property type="entry name" value="DoxX_2"/>
    <property type="match status" value="1"/>
</dbReference>
<evidence type="ECO:0000313" key="8">
    <source>
        <dbReference type="EMBL" id="KII00249.1"/>
    </source>
</evidence>
<keyword evidence="9" id="KW-1185">Reference proteome</keyword>
<evidence type="ECO:0000256" key="5">
    <source>
        <dbReference type="ARBA" id="ARBA00022989"/>
    </source>
</evidence>
<dbReference type="STRING" id="183763.LP52_02785"/>
<sequence>MNRSDTDDSPKRGRALEIILWAAQILLAAFFLFQGGTKLVGAEDAVRLFDDIGLGQWLRYVTGICEVAGAVGLLIPRLSGLAALGLLGVMVGATISNLATPGYQAFAVQTVLLGIVFALVAWGRRPQTRALAAMLRR</sequence>
<feature type="transmembrane region" description="Helical" evidence="7">
    <location>
        <begin position="81"/>
        <end position="99"/>
    </location>
</feature>
<evidence type="ECO:0000256" key="6">
    <source>
        <dbReference type="ARBA" id="ARBA00023136"/>
    </source>
</evidence>
<dbReference type="RefSeq" id="WP_040270472.1">
    <property type="nucleotide sequence ID" value="NZ_JROO01000005.1"/>
</dbReference>
<protein>
    <recommendedName>
        <fullName evidence="10">DoxX family protein</fullName>
    </recommendedName>
</protein>
<dbReference type="GO" id="GO:0005886">
    <property type="term" value="C:plasma membrane"/>
    <property type="evidence" value="ECO:0007669"/>
    <property type="project" value="UniProtKB-SubCell"/>
</dbReference>
<keyword evidence="3" id="KW-1003">Cell membrane</keyword>
<dbReference type="PANTHER" id="PTHR33452:SF1">
    <property type="entry name" value="INNER MEMBRANE PROTEIN YPHA-RELATED"/>
    <property type="match status" value="1"/>
</dbReference>
<comment type="subcellular location">
    <subcellularLocation>
        <location evidence="1">Cell membrane</location>
        <topology evidence="1">Multi-pass membrane protein</topology>
    </subcellularLocation>
</comment>
<dbReference type="AlphaFoldDB" id="A0A0C2GA52"/>
<dbReference type="Proteomes" id="UP000031675">
    <property type="component" value="Unassembled WGS sequence"/>
</dbReference>
<dbReference type="EMBL" id="JROO01000005">
    <property type="protein sequence ID" value="KII00249.1"/>
    <property type="molecule type" value="Genomic_DNA"/>
</dbReference>
<accession>A0A0C2GA52</accession>
<dbReference type="OrthoDB" id="3576439at2"/>
<evidence type="ECO:0000256" key="4">
    <source>
        <dbReference type="ARBA" id="ARBA00022692"/>
    </source>
</evidence>
<evidence type="ECO:0000256" key="2">
    <source>
        <dbReference type="ARBA" id="ARBA00006679"/>
    </source>
</evidence>
<evidence type="ECO:0000256" key="1">
    <source>
        <dbReference type="ARBA" id="ARBA00004651"/>
    </source>
</evidence>
<dbReference type="InterPro" id="IPR032808">
    <property type="entry name" value="DoxX"/>
</dbReference>
<comment type="caution">
    <text evidence="8">The sequence shown here is derived from an EMBL/GenBank/DDBJ whole genome shotgun (WGS) entry which is preliminary data.</text>
</comment>
<dbReference type="PANTHER" id="PTHR33452">
    <property type="entry name" value="OXIDOREDUCTASE CATD-RELATED"/>
    <property type="match status" value="1"/>
</dbReference>
<evidence type="ECO:0008006" key="10">
    <source>
        <dbReference type="Google" id="ProtNLM"/>
    </source>
</evidence>
<keyword evidence="4 7" id="KW-0812">Transmembrane</keyword>
<keyword evidence="6 7" id="KW-0472">Membrane</keyword>
<gene>
    <name evidence="8" type="ORF">LP52_02785</name>
</gene>
<proteinExistence type="inferred from homology"/>
<dbReference type="InterPro" id="IPR051907">
    <property type="entry name" value="DoxX-like_oxidoreductase"/>
</dbReference>